<evidence type="ECO:0000313" key="2">
    <source>
        <dbReference type="WBParaSite" id="nRc.2.0.1.t38464-RA"/>
    </source>
</evidence>
<accession>A0A915KI11</accession>
<dbReference type="Proteomes" id="UP000887565">
    <property type="component" value="Unplaced"/>
</dbReference>
<name>A0A915KI11_ROMCU</name>
<keyword evidence="1" id="KW-1185">Reference proteome</keyword>
<reference evidence="2" key="1">
    <citation type="submission" date="2022-11" db="UniProtKB">
        <authorList>
            <consortium name="WormBaseParasite"/>
        </authorList>
    </citation>
    <scope>IDENTIFICATION</scope>
</reference>
<dbReference type="WBParaSite" id="nRc.2.0.1.t38464-RA">
    <property type="protein sequence ID" value="nRc.2.0.1.t38464-RA"/>
    <property type="gene ID" value="nRc.2.0.1.g38464"/>
</dbReference>
<protein>
    <submittedName>
        <fullName evidence="2">Secreted protein</fullName>
    </submittedName>
</protein>
<proteinExistence type="predicted"/>
<evidence type="ECO:0000313" key="1">
    <source>
        <dbReference type="Proteomes" id="UP000887565"/>
    </source>
</evidence>
<sequence length="86" mass="9129">MHCSSSFSSSIIAGCFLLRSNALAKDAESSSLENRSNACTFPDSKSTPIVRISLPPDTTSLPNFIELLSKVSALIGTPRAMASSYM</sequence>
<organism evidence="1 2">
    <name type="scientific">Romanomermis culicivorax</name>
    <name type="common">Nematode worm</name>
    <dbReference type="NCBI Taxonomy" id="13658"/>
    <lineage>
        <taxon>Eukaryota</taxon>
        <taxon>Metazoa</taxon>
        <taxon>Ecdysozoa</taxon>
        <taxon>Nematoda</taxon>
        <taxon>Enoplea</taxon>
        <taxon>Dorylaimia</taxon>
        <taxon>Mermithida</taxon>
        <taxon>Mermithoidea</taxon>
        <taxon>Mermithidae</taxon>
        <taxon>Romanomermis</taxon>
    </lineage>
</organism>
<dbReference type="AlphaFoldDB" id="A0A915KI11"/>